<dbReference type="SUPFAM" id="SSF48726">
    <property type="entry name" value="Immunoglobulin"/>
    <property type="match status" value="1"/>
</dbReference>
<dbReference type="AlphaFoldDB" id="A0A1B0C875"/>
<dbReference type="PANTHER" id="PTHR23279">
    <property type="entry name" value="DEFECTIVE PROBOSCIS EXTENSION RESPONSE DPR -RELATED"/>
    <property type="match status" value="1"/>
</dbReference>
<reference evidence="4" key="3">
    <citation type="submission" date="2020-05" db="UniProtKB">
        <authorList>
            <consortium name="EnsemblMetazoa"/>
        </authorList>
    </citation>
    <scope>IDENTIFICATION</scope>
    <source>
        <strain evidence="4">Jacobina</strain>
    </source>
</reference>
<evidence type="ECO:0000313" key="3">
    <source>
        <dbReference type="EMBL" id="MBC1173264.1"/>
    </source>
</evidence>
<dbReference type="EMBL" id="AJWK01000246">
    <property type="status" value="NOT_ANNOTATED_CDS"/>
    <property type="molecule type" value="Genomic_DNA"/>
</dbReference>
<dbReference type="InterPro" id="IPR036179">
    <property type="entry name" value="Ig-like_dom_sf"/>
</dbReference>
<dbReference type="EnsemblMetazoa" id="LLOJ000087-RA">
    <property type="protein sequence ID" value="LLOJ000087-PA"/>
    <property type="gene ID" value="LLOJ000087"/>
</dbReference>
<evidence type="ECO:0000256" key="1">
    <source>
        <dbReference type="SAM" id="SignalP"/>
    </source>
</evidence>
<dbReference type="EMBL" id="AJWK01000247">
    <property type="status" value="NOT_ANNOTATED_CDS"/>
    <property type="molecule type" value="Genomic_DNA"/>
</dbReference>
<dbReference type="GO" id="GO:0050808">
    <property type="term" value="P:synapse organization"/>
    <property type="evidence" value="ECO:0007669"/>
    <property type="project" value="TreeGrafter"/>
</dbReference>
<dbReference type="InterPro" id="IPR007110">
    <property type="entry name" value="Ig-like_dom"/>
</dbReference>
<dbReference type="PROSITE" id="PS50835">
    <property type="entry name" value="IG_LIKE"/>
    <property type="match status" value="1"/>
</dbReference>
<sequence length="173" mass="19848">MPTLVLVYVLIPFVSFHFIAFTEARAEIIGPTVRYLTPDSTLRLICRVIQSTETSEFLFWYQDDRMINYDTDRGVNISTESDYNYSELTIMRATKQHSGNYSCVPSNSQPASVMVHIFKGDNPAAMHHDHVNGSPSILQITQKWPIWASTILAVLFIARRHHWLQMDVFHTAS</sequence>
<evidence type="ECO:0000259" key="2">
    <source>
        <dbReference type="PROSITE" id="PS50835"/>
    </source>
</evidence>
<feature type="domain" description="Ig-like" evidence="2">
    <location>
        <begin position="2"/>
        <end position="114"/>
    </location>
</feature>
<keyword evidence="5" id="KW-1185">Reference proteome</keyword>
<dbReference type="FunFam" id="2.60.40.10:FF:001320">
    <property type="entry name" value="Putative Defective proboscis extension response"/>
    <property type="match status" value="1"/>
</dbReference>
<dbReference type="InterPro" id="IPR003599">
    <property type="entry name" value="Ig_sub"/>
</dbReference>
<dbReference type="Gene3D" id="2.60.40.10">
    <property type="entry name" value="Immunoglobulins"/>
    <property type="match status" value="1"/>
</dbReference>
<reference evidence="5" key="1">
    <citation type="submission" date="2012-05" db="EMBL/GenBank/DDBJ databases">
        <title>Whole Genome Assembly of Lutzomyia longipalpis.</title>
        <authorList>
            <person name="Richards S."/>
            <person name="Qu C."/>
            <person name="Dillon R."/>
            <person name="Worley K."/>
            <person name="Scherer S."/>
            <person name="Batterton M."/>
            <person name="Taylor A."/>
            <person name="Hawes A."/>
            <person name="Hernandez B."/>
            <person name="Kovar C."/>
            <person name="Mandapat C."/>
            <person name="Pham C."/>
            <person name="Qu C."/>
            <person name="Jing C."/>
            <person name="Bess C."/>
            <person name="Bandaranaike D."/>
            <person name="Ngo D."/>
            <person name="Ongeri F."/>
            <person name="Arias F."/>
            <person name="Lara F."/>
            <person name="Weissenberger G."/>
            <person name="Kamau G."/>
            <person name="Han H."/>
            <person name="Shen H."/>
            <person name="Dinh H."/>
            <person name="Khalil I."/>
            <person name="Jones J."/>
            <person name="Shafer J."/>
            <person name="Jayaseelan J."/>
            <person name="Quiroz J."/>
            <person name="Blankenburg K."/>
            <person name="Nguyen L."/>
            <person name="Jackson L."/>
            <person name="Francisco L."/>
            <person name="Tang L.-Y."/>
            <person name="Pu L.-L."/>
            <person name="Perales L."/>
            <person name="Lorensuhewa L."/>
            <person name="Munidasa M."/>
            <person name="Coyle M."/>
            <person name="Taylor M."/>
            <person name="Puazo M."/>
            <person name="Firestine M."/>
            <person name="Scheel M."/>
            <person name="Javaid M."/>
            <person name="Wang M."/>
            <person name="Li M."/>
            <person name="Tabassum N."/>
            <person name="Saada N."/>
            <person name="Osuji N."/>
            <person name="Aqrawi P."/>
            <person name="Fu Q."/>
            <person name="Thornton R."/>
            <person name="Raj R."/>
            <person name="Goodspeed R."/>
            <person name="Mata R."/>
            <person name="Najjar R."/>
            <person name="Gubbala S."/>
            <person name="Lee S."/>
            <person name="Denson S."/>
            <person name="Patil S."/>
            <person name="Macmil S."/>
            <person name="Qi S."/>
            <person name="Matskevitch T."/>
            <person name="Palculict T."/>
            <person name="Mathew T."/>
            <person name="Vee V."/>
            <person name="Velamala V."/>
            <person name="Korchina V."/>
            <person name="Cai W."/>
            <person name="Liu W."/>
            <person name="Dai W."/>
            <person name="Zou X."/>
            <person name="Zhu Y."/>
            <person name="Zhang Y."/>
            <person name="Wu Y.-Q."/>
            <person name="Xin Y."/>
            <person name="Nazarath L."/>
            <person name="Kovar C."/>
            <person name="Han Y."/>
            <person name="Muzny D."/>
            <person name="Gibbs R."/>
        </authorList>
    </citation>
    <scope>NUCLEOTIDE SEQUENCE [LARGE SCALE GENOMIC DNA]</scope>
    <source>
        <strain evidence="5">Jacobina</strain>
    </source>
</reference>
<dbReference type="InterPro" id="IPR013783">
    <property type="entry name" value="Ig-like_fold"/>
</dbReference>
<dbReference type="CDD" id="cd00096">
    <property type="entry name" value="Ig"/>
    <property type="match status" value="1"/>
</dbReference>
<dbReference type="EMBL" id="AJWK01000245">
    <property type="status" value="NOT_ANNOTATED_CDS"/>
    <property type="molecule type" value="Genomic_DNA"/>
</dbReference>
<organism evidence="4 5">
    <name type="scientific">Lutzomyia longipalpis</name>
    <name type="common">Sand fly</name>
    <dbReference type="NCBI Taxonomy" id="7200"/>
    <lineage>
        <taxon>Eukaryota</taxon>
        <taxon>Metazoa</taxon>
        <taxon>Ecdysozoa</taxon>
        <taxon>Arthropoda</taxon>
        <taxon>Hexapoda</taxon>
        <taxon>Insecta</taxon>
        <taxon>Pterygota</taxon>
        <taxon>Neoptera</taxon>
        <taxon>Endopterygota</taxon>
        <taxon>Diptera</taxon>
        <taxon>Nematocera</taxon>
        <taxon>Psychodoidea</taxon>
        <taxon>Psychodidae</taxon>
        <taxon>Lutzomyia</taxon>
        <taxon>Lutzomyia</taxon>
    </lineage>
</organism>
<protein>
    <submittedName>
        <fullName evidence="3">Putative secreted protein</fullName>
    </submittedName>
</protein>
<evidence type="ECO:0000313" key="5">
    <source>
        <dbReference type="Proteomes" id="UP000092461"/>
    </source>
</evidence>
<dbReference type="InterPro" id="IPR037448">
    <property type="entry name" value="Zig-8"/>
</dbReference>
<dbReference type="PANTHER" id="PTHR23279:SF37">
    <property type="entry name" value="DEFECTIVE PROBOSCIS EXTENSION RESPONSE 13, ISOFORM B"/>
    <property type="match status" value="1"/>
</dbReference>
<accession>A0A1B0C875</accession>
<dbReference type="Pfam" id="PF13927">
    <property type="entry name" value="Ig_3"/>
    <property type="match status" value="1"/>
</dbReference>
<proteinExistence type="predicted"/>
<dbReference type="EMBL" id="GITU01004561">
    <property type="protein sequence ID" value="MBC1173264.1"/>
    <property type="molecule type" value="Transcribed_RNA"/>
</dbReference>
<dbReference type="Proteomes" id="UP000092461">
    <property type="component" value="Unassembled WGS sequence"/>
</dbReference>
<keyword evidence="1" id="KW-0732">Signal</keyword>
<dbReference type="SMART" id="SM00409">
    <property type="entry name" value="IG"/>
    <property type="match status" value="1"/>
</dbReference>
<feature type="chain" id="PRO_5044555178" evidence="1">
    <location>
        <begin position="27"/>
        <end position="173"/>
    </location>
</feature>
<dbReference type="VEuPathDB" id="VectorBase:LLOJ000087"/>
<name>A0A1B0C875_LUTLO</name>
<feature type="signal peptide" evidence="1">
    <location>
        <begin position="1"/>
        <end position="26"/>
    </location>
</feature>
<dbReference type="VEuPathDB" id="VectorBase:LLONM1_004761"/>
<reference evidence="3" key="2">
    <citation type="journal article" date="2020" name="BMC">
        <title>Leishmania infection induces a limited differential gene expression in the sand fly midgut.</title>
        <authorList>
            <person name="Coutinho-Abreu I.V."/>
            <person name="Serafim T.D."/>
            <person name="Meneses C."/>
            <person name="Kamhawi S."/>
            <person name="Oliveira F."/>
            <person name="Valenzuela J.G."/>
        </authorList>
    </citation>
    <scope>NUCLEOTIDE SEQUENCE</scope>
    <source>
        <strain evidence="3">Jacobina</strain>
        <tissue evidence="3">Midgut</tissue>
    </source>
</reference>
<evidence type="ECO:0000313" key="4">
    <source>
        <dbReference type="EnsemblMetazoa" id="LLOJ000087-PA"/>
    </source>
</evidence>
<dbReference type="GO" id="GO:0032589">
    <property type="term" value="C:neuron projection membrane"/>
    <property type="evidence" value="ECO:0007669"/>
    <property type="project" value="TreeGrafter"/>
</dbReference>